<organism evidence="2 3">
    <name type="scientific">Pontibacter oryzae</name>
    <dbReference type="NCBI Taxonomy" id="2304593"/>
    <lineage>
        <taxon>Bacteria</taxon>
        <taxon>Pseudomonadati</taxon>
        <taxon>Bacteroidota</taxon>
        <taxon>Cytophagia</taxon>
        <taxon>Cytophagales</taxon>
        <taxon>Hymenobacteraceae</taxon>
        <taxon>Pontibacter</taxon>
    </lineage>
</organism>
<dbReference type="Proteomes" id="UP000266005">
    <property type="component" value="Unassembled WGS sequence"/>
</dbReference>
<dbReference type="Pfam" id="PF01963">
    <property type="entry name" value="TraB_PrgY_gumN"/>
    <property type="match status" value="1"/>
</dbReference>
<evidence type="ECO:0000313" key="2">
    <source>
        <dbReference type="EMBL" id="RIJ36702.1"/>
    </source>
</evidence>
<dbReference type="InterPro" id="IPR047111">
    <property type="entry name" value="YbaP-like"/>
</dbReference>
<dbReference type="CDD" id="cd14789">
    <property type="entry name" value="Tiki"/>
    <property type="match status" value="1"/>
</dbReference>
<proteinExistence type="predicted"/>
<reference evidence="3" key="1">
    <citation type="submission" date="2018-08" db="EMBL/GenBank/DDBJ databases">
        <title>Mucilaginibacter sp. MYSH2.</title>
        <authorList>
            <person name="Seo T."/>
        </authorList>
    </citation>
    <scope>NUCLEOTIDE SEQUENCE [LARGE SCALE GENOMIC DNA]</scope>
    <source>
        <strain evidence="3">KIRAN</strain>
    </source>
</reference>
<name>A0A399S3R2_9BACT</name>
<dbReference type="OrthoDB" id="9798714at2"/>
<keyword evidence="1" id="KW-0732">Signal</keyword>
<feature type="signal peptide" evidence="1">
    <location>
        <begin position="1"/>
        <end position="25"/>
    </location>
</feature>
<dbReference type="PANTHER" id="PTHR40590:SF1">
    <property type="entry name" value="CYTOPLASMIC PROTEIN"/>
    <property type="match status" value="1"/>
</dbReference>
<evidence type="ECO:0000256" key="1">
    <source>
        <dbReference type="SAM" id="SignalP"/>
    </source>
</evidence>
<protein>
    <submittedName>
        <fullName evidence="2">TraB/GumN family protein</fullName>
    </submittedName>
</protein>
<comment type="caution">
    <text evidence="2">The sequence shown here is derived from an EMBL/GenBank/DDBJ whole genome shotgun (WGS) entry which is preliminary data.</text>
</comment>
<accession>A0A399S3R2</accession>
<keyword evidence="3" id="KW-1185">Reference proteome</keyword>
<evidence type="ECO:0000313" key="3">
    <source>
        <dbReference type="Proteomes" id="UP000266005"/>
    </source>
</evidence>
<dbReference type="RefSeq" id="WP_119432649.1">
    <property type="nucleotide sequence ID" value="NZ_QWGE01000004.1"/>
</dbReference>
<dbReference type="InterPro" id="IPR002816">
    <property type="entry name" value="TraB/PrgY/GumN_fam"/>
</dbReference>
<gene>
    <name evidence="2" type="ORF">D1627_12740</name>
</gene>
<dbReference type="AlphaFoldDB" id="A0A399S3R2"/>
<dbReference type="PANTHER" id="PTHR40590">
    <property type="entry name" value="CYTOPLASMIC PROTEIN-RELATED"/>
    <property type="match status" value="1"/>
</dbReference>
<sequence>MKTTLKIIFALMLAAWQTLPTLATGADKDLNALLWQISGKGLKKPSYLYGTLHAICPEQMVIPQVLRDKVGQTEQLTLELDMDDPNMMGQFMASAKLPKGQSLKALFSEAQYRLLAAYFAENFSVDLKYLDNMKPFILQTMILSKLTGCTPESYEQRLMDIAHSNKHEVIGLETVQQQMSAVDQLPDSMYADMLVRMVSDIPQAKTDYRRLVDLYLAQDLTGLESLMKQNYTPEQYLKFKEVFLSQRNKAWIPVIEQMANAKPTFFAVGAAHLPGEDGVIALLRKQGFKVTPVIK</sequence>
<dbReference type="EMBL" id="QWGE01000004">
    <property type="protein sequence ID" value="RIJ36702.1"/>
    <property type="molecule type" value="Genomic_DNA"/>
</dbReference>
<feature type="chain" id="PRO_5017383376" evidence="1">
    <location>
        <begin position="26"/>
        <end position="295"/>
    </location>
</feature>